<accession>A0A8S5MC91</accession>
<reference evidence="1" key="1">
    <citation type="journal article" date="2021" name="Proc. Natl. Acad. Sci. U.S.A.">
        <title>A Catalog of Tens of Thousands of Viruses from Human Metagenomes Reveals Hidden Associations with Chronic Diseases.</title>
        <authorList>
            <person name="Tisza M.J."/>
            <person name="Buck C.B."/>
        </authorList>
    </citation>
    <scope>NUCLEOTIDE SEQUENCE</scope>
    <source>
        <strain evidence="1">CtG7D9</strain>
    </source>
</reference>
<dbReference type="EMBL" id="BK014872">
    <property type="protein sequence ID" value="DAD79784.1"/>
    <property type="molecule type" value="Genomic_DNA"/>
</dbReference>
<organism evidence="1">
    <name type="scientific">Siphoviridae sp. ctG7D9</name>
    <dbReference type="NCBI Taxonomy" id="2826218"/>
    <lineage>
        <taxon>Viruses</taxon>
        <taxon>Duplodnaviria</taxon>
        <taxon>Heunggongvirae</taxon>
        <taxon>Uroviricota</taxon>
        <taxon>Caudoviricetes</taxon>
    </lineage>
</organism>
<proteinExistence type="predicted"/>
<evidence type="ECO:0000313" key="1">
    <source>
        <dbReference type="EMBL" id="DAD79784.1"/>
    </source>
</evidence>
<name>A0A8S5MC91_9CAUD</name>
<sequence length="98" mass="11144">MVNEKILKTRLLEDSNPMLTAAQIQMLVETYDNLNEACYYGCLMKATVAQKVTIGPISIEDNSNEFWLRMADGFYKKFLREQDSNGVSGLSWGRADEL</sequence>
<protein>
    <submittedName>
        <fullName evidence="1">Uncharacterized protein</fullName>
    </submittedName>
</protein>